<comment type="caution">
    <text evidence="13">The sequence shown here is derived from an EMBL/GenBank/DDBJ whole genome shotgun (WGS) entry which is preliminary data.</text>
</comment>
<proteinExistence type="inferred from homology"/>
<dbReference type="Gene3D" id="3.40.190.80">
    <property type="match status" value="1"/>
</dbReference>
<evidence type="ECO:0000256" key="3">
    <source>
        <dbReference type="ARBA" id="ARBA00009759"/>
    </source>
</evidence>
<name>A0ABU2BYT5_9ACTN</name>
<dbReference type="Pfam" id="PF00459">
    <property type="entry name" value="Inositol_P"/>
    <property type="match status" value="1"/>
</dbReference>
<evidence type="ECO:0000256" key="10">
    <source>
        <dbReference type="ARBA" id="ARBA00049158"/>
    </source>
</evidence>
<organism evidence="13 14">
    <name type="scientific">Nocardioides marmoribigeumensis</name>
    <dbReference type="NCBI Taxonomy" id="433649"/>
    <lineage>
        <taxon>Bacteria</taxon>
        <taxon>Bacillati</taxon>
        <taxon>Actinomycetota</taxon>
        <taxon>Actinomycetes</taxon>
        <taxon>Propionibacteriales</taxon>
        <taxon>Nocardioidaceae</taxon>
        <taxon>Nocardioides</taxon>
    </lineage>
</organism>
<accession>A0ABU2BYT5</accession>
<reference evidence="13 14" key="1">
    <citation type="submission" date="2023-07" db="EMBL/GenBank/DDBJ databases">
        <title>Sequencing the genomes of 1000 actinobacteria strains.</title>
        <authorList>
            <person name="Klenk H.-P."/>
        </authorList>
    </citation>
    <scope>NUCLEOTIDE SEQUENCE [LARGE SCALE GENOMIC DNA]</scope>
    <source>
        <strain evidence="13 14">DSM 19426</strain>
    </source>
</reference>
<dbReference type="Gene3D" id="3.30.540.10">
    <property type="entry name" value="Fructose-1,6-Bisphosphatase, subunit A, domain 1"/>
    <property type="match status" value="1"/>
</dbReference>
<evidence type="ECO:0000256" key="1">
    <source>
        <dbReference type="ARBA" id="ARBA00001946"/>
    </source>
</evidence>
<sequence length="300" mass="32885">MPTSYTDDLRLAHVLADDADSLSQSRYQALDLRVDTKPDLTPVTDADRAVEEGIRRTLSRARPRDAVLGEEHGSSGASQRRWVVDPIDGTKNFVRGVPVWATLISLMVEDEVVVGVVSAPQLNRRWWAMRDGGTFTGRSFYKATPCRVSDVGSLTDASLSYSSLDGWEESGQLDDFLALARRCWRTRAYGDFWSYMMVAEGSVDIAAEPELELYDMAALDVIVREAGGRFSSLDGRDGPTGGNALATNGILHDTVLGFLGAVREPGDRPAPETPAEPEHQGREGTLHDLSARRRPELPPL</sequence>
<protein>
    <recommendedName>
        <fullName evidence="4 11">Histidinol-phosphatase</fullName>
        <ecNumber evidence="4 11">3.1.3.15</ecNumber>
    </recommendedName>
</protein>
<keyword evidence="7 13" id="KW-0378">Hydrolase</keyword>
<keyword evidence="6" id="KW-0479">Metal-binding</keyword>
<dbReference type="SUPFAM" id="SSF56655">
    <property type="entry name" value="Carbohydrate phosphatase"/>
    <property type="match status" value="1"/>
</dbReference>
<dbReference type="RefSeq" id="WP_310304096.1">
    <property type="nucleotide sequence ID" value="NZ_BAAAPS010000003.1"/>
</dbReference>
<evidence type="ECO:0000313" key="14">
    <source>
        <dbReference type="Proteomes" id="UP001183648"/>
    </source>
</evidence>
<keyword evidence="8" id="KW-0460">Magnesium</keyword>
<evidence type="ECO:0000256" key="4">
    <source>
        <dbReference type="ARBA" id="ARBA00013085"/>
    </source>
</evidence>
<dbReference type="Proteomes" id="UP001183648">
    <property type="component" value="Unassembled WGS sequence"/>
</dbReference>
<evidence type="ECO:0000256" key="12">
    <source>
        <dbReference type="SAM" id="MobiDB-lite"/>
    </source>
</evidence>
<dbReference type="EMBL" id="JAVDYG010000001">
    <property type="protein sequence ID" value="MDR7363565.1"/>
    <property type="molecule type" value="Genomic_DNA"/>
</dbReference>
<evidence type="ECO:0000256" key="11">
    <source>
        <dbReference type="NCBIfam" id="TIGR02067"/>
    </source>
</evidence>
<dbReference type="GO" id="GO:0004401">
    <property type="term" value="F:histidinol-phosphatase activity"/>
    <property type="evidence" value="ECO:0007669"/>
    <property type="project" value="UniProtKB-EC"/>
</dbReference>
<dbReference type="InterPro" id="IPR051090">
    <property type="entry name" value="Inositol_monoP_superfamily"/>
</dbReference>
<dbReference type="PANTHER" id="PTHR43200:SF6">
    <property type="entry name" value="3'(2'),5'-BISPHOSPHATE NUCLEOTIDASE"/>
    <property type="match status" value="1"/>
</dbReference>
<evidence type="ECO:0000256" key="6">
    <source>
        <dbReference type="ARBA" id="ARBA00022723"/>
    </source>
</evidence>
<feature type="region of interest" description="Disordered" evidence="12">
    <location>
        <begin position="261"/>
        <end position="300"/>
    </location>
</feature>
<dbReference type="InterPro" id="IPR020583">
    <property type="entry name" value="Inositol_monoP_metal-BS"/>
</dbReference>
<keyword evidence="9" id="KW-0368">Histidine biosynthesis</keyword>
<dbReference type="InterPro" id="IPR000760">
    <property type="entry name" value="Inositol_monophosphatase-like"/>
</dbReference>
<evidence type="ECO:0000313" key="13">
    <source>
        <dbReference type="EMBL" id="MDR7363565.1"/>
    </source>
</evidence>
<dbReference type="PRINTS" id="PR00377">
    <property type="entry name" value="IMPHPHTASES"/>
</dbReference>
<evidence type="ECO:0000256" key="2">
    <source>
        <dbReference type="ARBA" id="ARBA00004970"/>
    </source>
</evidence>
<dbReference type="InterPro" id="IPR011809">
    <property type="entry name" value="His_9_proposed"/>
</dbReference>
<evidence type="ECO:0000256" key="8">
    <source>
        <dbReference type="ARBA" id="ARBA00022842"/>
    </source>
</evidence>
<evidence type="ECO:0000256" key="9">
    <source>
        <dbReference type="ARBA" id="ARBA00023102"/>
    </source>
</evidence>
<dbReference type="PANTHER" id="PTHR43200">
    <property type="entry name" value="PHOSPHATASE"/>
    <property type="match status" value="1"/>
</dbReference>
<dbReference type="NCBIfam" id="TIGR02067">
    <property type="entry name" value="his_9_HisN"/>
    <property type="match status" value="1"/>
</dbReference>
<dbReference type="EC" id="3.1.3.15" evidence="4 11"/>
<keyword evidence="5" id="KW-0028">Amino-acid biosynthesis</keyword>
<feature type="compositionally biased region" description="Basic and acidic residues" evidence="12">
    <location>
        <begin position="264"/>
        <end position="300"/>
    </location>
</feature>
<comment type="cofactor">
    <cofactor evidence="1">
        <name>Mg(2+)</name>
        <dbReference type="ChEBI" id="CHEBI:18420"/>
    </cofactor>
</comment>
<comment type="similarity">
    <text evidence="3">Belongs to the inositol monophosphatase superfamily.</text>
</comment>
<evidence type="ECO:0000256" key="7">
    <source>
        <dbReference type="ARBA" id="ARBA00022801"/>
    </source>
</evidence>
<evidence type="ECO:0000256" key="5">
    <source>
        <dbReference type="ARBA" id="ARBA00022605"/>
    </source>
</evidence>
<comment type="pathway">
    <text evidence="2">Amino-acid biosynthesis; L-histidine biosynthesis; L-histidine from 5-phospho-alpha-D-ribose 1-diphosphate: step 8/9.</text>
</comment>
<keyword evidence="14" id="KW-1185">Reference proteome</keyword>
<comment type="catalytic activity">
    <reaction evidence="10">
        <text>L-histidinol phosphate + H2O = L-histidinol + phosphate</text>
        <dbReference type="Rhea" id="RHEA:14465"/>
        <dbReference type="ChEBI" id="CHEBI:15377"/>
        <dbReference type="ChEBI" id="CHEBI:43474"/>
        <dbReference type="ChEBI" id="CHEBI:57699"/>
        <dbReference type="ChEBI" id="CHEBI:57980"/>
        <dbReference type="EC" id="3.1.3.15"/>
    </reaction>
</comment>
<dbReference type="PROSITE" id="PS00629">
    <property type="entry name" value="IMP_1"/>
    <property type="match status" value="1"/>
</dbReference>
<gene>
    <name evidence="13" type="ORF">J2S63_003118</name>
</gene>